<dbReference type="InterPro" id="IPR029071">
    <property type="entry name" value="Ubiquitin-like_domsf"/>
</dbReference>
<name>A0ABQ6MHD8_9STRA</name>
<comment type="caution">
    <text evidence="1">The sequence shown here is derived from an EMBL/GenBank/DDBJ whole genome shotgun (WGS) entry which is preliminary data.</text>
</comment>
<dbReference type="EMBL" id="BRYB01002816">
    <property type="protein sequence ID" value="GMI25864.1"/>
    <property type="molecule type" value="Genomic_DNA"/>
</dbReference>
<reference evidence="1 2" key="1">
    <citation type="journal article" date="2023" name="Commun. Biol.">
        <title>Genome analysis of Parmales, the sister group of diatoms, reveals the evolutionary specialization of diatoms from phago-mixotrophs to photoautotrophs.</title>
        <authorList>
            <person name="Ban H."/>
            <person name="Sato S."/>
            <person name="Yoshikawa S."/>
            <person name="Yamada K."/>
            <person name="Nakamura Y."/>
            <person name="Ichinomiya M."/>
            <person name="Sato N."/>
            <person name="Blanc-Mathieu R."/>
            <person name="Endo H."/>
            <person name="Kuwata A."/>
            <person name="Ogata H."/>
        </authorList>
    </citation>
    <scope>NUCLEOTIDE SEQUENCE [LARGE SCALE GENOMIC DNA]</scope>
</reference>
<accession>A0ABQ6MHD8</accession>
<gene>
    <name evidence="1" type="ORF">TeGR_g6370</name>
</gene>
<proteinExistence type="predicted"/>
<dbReference type="CDD" id="cd17039">
    <property type="entry name" value="Ubl_ubiquitin_like"/>
    <property type="match status" value="1"/>
</dbReference>
<evidence type="ECO:0008006" key="3">
    <source>
        <dbReference type="Google" id="ProtNLM"/>
    </source>
</evidence>
<keyword evidence="2" id="KW-1185">Reference proteome</keyword>
<dbReference type="Proteomes" id="UP001165060">
    <property type="component" value="Unassembled WGS sequence"/>
</dbReference>
<organism evidence="1 2">
    <name type="scientific">Tetraparma gracilis</name>
    <dbReference type="NCBI Taxonomy" id="2962635"/>
    <lineage>
        <taxon>Eukaryota</taxon>
        <taxon>Sar</taxon>
        <taxon>Stramenopiles</taxon>
        <taxon>Ochrophyta</taxon>
        <taxon>Bolidophyceae</taxon>
        <taxon>Parmales</taxon>
        <taxon>Triparmaceae</taxon>
        <taxon>Tetraparma</taxon>
    </lineage>
</organism>
<evidence type="ECO:0000313" key="2">
    <source>
        <dbReference type="Proteomes" id="UP001165060"/>
    </source>
</evidence>
<evidence type="ECO:0000313" key="1">
    <source>
        <dbReference type="EMBL" id="GMI25864.1"/>
    </source>
</evidence>
<protein>
    <recommendedName>
        <fullName evidence="3">Ubiquitin-like domain-containing protein</fullName>
    </recommendedName>
</protein>
<sequence length="138" mass="14924">MSTLTIASSYFALPNGSVTISDVDLNKLTVAEVKAKLFGMYGNSVCSISLQNLWWNGYVLEDGLTIASACVGTDLSETIDPSEDLTLFLTINDRKAWVSAVGDEAEDLGKRERKSSFDLRLESFAKKSERAGSGCVLS</sequence>
<dbReference type="SUPFAM" id="SSF54236">
    <property type="entry name" value="Ubiquitin-like"/>
    <property type="match status" value="1"/>
</dbReference>